<dbReference type="STRING" id="915059.NH26_07930"/>
<dbReference type="AlphaFoldDB" id="A0A1S1YZ59"/>
<dbReference type="RefSeq" id="WP_044225015.1">
    <property type="nucleotide sequence ID" value="NZ_JRYR02000001.1"/>
</dbReference>
<dbReference type="CDD" id="cd00268">
    <property type="entry name" value="DEADc"/>
    <property type="match status" value="1"/>
</dbReference>
<dbReference type="PROSITE" id="PS51195">
    <property type="entry name" value="Q_MOTIF"/>
    <property type="match status" value="1"/>
</dbReference>
<evidence type="ECO:0000256" key="1">
    <source>
        <dbReference type="ARBA" id="ARBA00022741"/>
    </source>
</evidence>
<keyword evidence="2" id="KW-0378">Hydrolase</keyword>
<evidence type="ECO:0000256" key="4">
    <source>
        <dbReference type="ARBA" id="ARBA00022840"/>
    </source>
</evidence>
<feature type="domain" description="Helicase C-terminal" evidence="9">
    <location>
        <begin position="231"/>
        <end position="381"/>
    </location>
</feature>
<dbReference type="SUPFAM" id="SSF52540">
    <property type="entry name" value="P-loop containing nucleoside triphosphate hydrolases"/>
    <property type="match status" value="1"/>
</dbReference>
<dbReference type="InterPro" id="IPR014001">
    <property type="entry name" value="Helicase_ATP-bd"/>
</dbReference>
<comment type="similarity">
    <text evidence="5">Belongs to the DEAD box helicase family.</text>
</comment>
<evidence type="ECO:0000313" key="11">
    <source>
        <dbReference type="EMBL" id="OHX66287.1"/>
    </source>
</evidence>
<dbReference type="InterPro" id="IPR050079">
    <property type="entry name" value="DEAD_box_RNA_helicase"/>
</dbReference>
<protein>
    <submittedName>
        <fullName evidence="11">RNA helicase</fullName>
    </submittedName>
</protein>
<feature type="short sequence motif" description="Q motif" evidence="6">
    <location>
        <begin position="1"/>
        <end position="29"/>
    </location>
</feature>
<dbReference type="PANTHER" id="PTHR47959:SF13">
    <property type="entry name" value="ATP-DEPENDENT RNA HELICASE RHLE"/>
    <property type="match status" value="1"/>
</dbReference>
<dbReference type="PROSITE" id="PS51192">
    <property type="entry name" value="HELICASE_ATP_BIND_1"/>
    <property type="match status" value="1"/>
</dbReference>
<gene>
    <name evidence="11" type="ORF">NH26_07930</name>
</gene>
<dbReference type="CDD" id="cd18787">
    <property type="entry name" value="SF2_C_DEAD"/>
    <property type="match status" value="1"/>
</dbReference>
<feature type="compositionally biased region" description="Basic residues" evidence="7">
    <location>
        <begin position="409"/>
        <end position="429"/>
    </location>
</feature>
<keyword evidence="12" id="KW-1185">Reference proteome</keyword>
<keyword evidence="3 11" id="KW-0347">Helicase</keyword>
<name>A0A1S1YZ59_FLAPC</name>
<dbReference type="GO" id="GO:0005829">
    <property type="term" value="C:cytosol"/>
    <property type="evidence" value="ECO:0007669"/>
    <property type="project" value="TreeGrafter"/>
</dbReference>
<sequence length="429" mass="48513">MKFEKYRISENLKKSLAEKGFKRPTDIQFKSIPPILRGEDVLAIAQTGTGKTAAFAIPVMEKLLSNKVKGNRKKAIRCLVMAPTRELAEQITEVFKSIGKYTKLSTLCIYGGVPQDDQIEQLEKGVDILVTTPGRMFDLNHQGYINLKSIEVLVLDEADHMLEKGFIKDIKDVIKIIPKHRQTLFFSATIDEQIKKLAYSLVRNAIRIQISPKDPVSKNVNHGVVFVSMDDKRYFLERICKENPDQKILVFVRTQVRAERVLKAMERVDISAVSIHGGKAQKERFEAMKSYKNGDVKMLIATDVSARGIDIPNVQFVVNYDLPEEPENYVHRVGRTGRGTEKGDAIAFCAENEKELLMAIEEFTTTKIAVHAMDKGEYAGIVGNSEETSTDWKTVMKEIASDQASYKEAKKKSNRKKEKKKAIKKAKKK</sequence>
<dbReference type="GO" id="GO:0003676">
    <property type="term" value="F:nucleic acid binding"/>
    <property type="evidence" value="ECO:0007669"/>
    <property type="project" value="InterPro"/>
</dbReference>
<evidence type="ECO:0000256" key="7">
    <source>
        <dbReference type="SAM" id="MobiDB-lite"/>
    </source>
</evidence>
<dbReference type="SMART" id="SM00487">
    <property type="entry name" value="DEXDc"/>
    <property type="match status" value="1"/>
</dbReference>
<dbReference type="Proteomes" id="UP000179797">
    <property type="component" value="Unassembled WGS sequence"/>
</dbReference>
<keyword evidence="1" id="KW-0547">Nucleotide-binding</keyword>
<dbReference type="Gene3D" id="3.40.50.300">
    <property type="entry name" value="P-loop containing nucleotide triphosphate hydrolases"/>
    <property type="match status" value="2"/>
</dbReference>
<dbReference type="GO" id="GO:0005524">
    <property type="term" value="F:ATP binding"/>
    <property type="evidence" value="ECO:0007669"/>
    <property type="project" value="UniProtKB-KW"/>
</dbReference>
<evidence type="ECO:0000256" key="5">
    <source>
        <dbReference type="ARBA" id="ARBA00038437"/>
    </source>
</evidence>
<dbReference type="GO" id="GO:0003724">
    <property type="term" value="F:RNA helicase activity"/>
    <property type="evidence" value="ECO:0007669"/>
    <property type="project" value="InterPro"/>
</dbReference>
<evidence type="ECO:0000256" key="6">
    <source>
        <dbReference type="PROSITE-ProRule" id="PRU00552"/>
    </source>
</evidence>
<reference evidence="11 12" key="1">
    <citation type="journal article" date="2012" name="Int. J. Syst. Evol. Microbiol.">
        <title>Flammeovirga pacifica sp. nov., isolated from deep-sea sediment.</title>
        <authorList>
            <person name="Xu H."/>
            <person name="Fu Y."/>
            <person name="Yang N."/>
            <person name="Ding Z."/>
            <person name="Lai Q."/>
            <person name="Zeng R."/>
        </authorList>
    </citation>
    <scope>NUCLEOTIDE SEQUENCE [LARGE SCALE GENOMIC DNA]</scope>
    <source>
        <strain evidence="12">DSM 24597 / LMG 26175 / WPAGA1</strain>
    </source>
</reference>
<feature type="domain" description="DEAD-box RNA helicase Q" evidence="10">
    <location>
        <begin position="1"/>
        <end position="29"/>
    </location>
</feature>
<feature type="region of interest" description="Disordered" evidence="7">
    <location>
        <begin position="403"/>
        <end position="429"/>
    </location>
</feature>
<organism evidence="11 12">
    <name type="scientific">Flammeovirga pacifica</name>
    <dbReference type="NCBI Taxonomy" id="915059"/>
    <lineage>
        <taxon>Bacteria</taxon>
        <taxon>Pseudomonadati</taxon>
        <taxon>Bacteroidota</taxon>
        <taxon>Cytophagia</taxon>
        <taxon>Cytophagales</taxon>
        <taxon>Flammeovirgaceae</taxon>
        <taxon>Flammeovirga</taxon>
    </lineage>
</organism>
<keyword evidence="4" id="KW-0067">ATP-binding</keyword>
<evidence type="ECO:0000259" key="9">
    <source>
        <dbReference type="PROSITE" id="PS51194"/>
    </source>
</evidence>
<evidence type="ECO:0000313" key="12">
    <source>
        <dbReference type="Proteomes" id="UP000179797"/>
    </source>
</evidence>
<dbReference type="InterPro" id="IPR044742">
    <property type="entry name" value="DEAD/DEAH_RhlB"/>
</dbReference>
<comment type="caution">
    <text evidence="11">The sequence shown here is derived from an EMBL/GenBank/DDBJ whole genome shotgun (WGS) entry which is preliminary data.</text>
</comment>
<dbReference type="PROSITE" id="PS51194">
    <property type="entry name" value="HELICASE_CTER"/>
    <property type="match status" value="1"/>
</dbReference>
<dbReference type="InterPro" id="IPR014014">
    <property type="entry name" value="RNA_helicase_DEAD_Q_motif"/>
</dbReference>
<feature type="domain" description="Helicase ATP-binding" evidence="8">
    <location>
        <begin position="32"/>
        <end position="208"/>
    </location>
</feature>
<dbReference type="InterPro" id="IPR011545">
    <property type="entry name" value="DEAD/DEAH_box_helicase_dom"/>
</dbReference>
<evidence type="ECO:0000256" key="2">
    <source>
        <dbReference type="ARBA" id="ARBA00022801"/>
    </source>
</evidence>
<evidence type="ECO:0000259" key="10">
    <source>
        <dbReference type="PROSITE" id="PS51195"/>
    </source>
</evidence>
<dbReference type="InterPro" id="IPR027417">
    <property type="entry name" value="P-loop_NTPase"/>
</dbReference>
<proteinExistence type="inferred from homology"/>
<accession>A0A1S1YZ59</accession>
<dbReference type="OrthoDB" id="974172at2"/>
<dbReference type="Pfam" id="PF00271">
    <property type="entry name" value="Helicase_C"/>
    <property type="match status" value="1"/>
</dbReference>
<dbReference type="SMART" id="SM00490">
    <property type="entry name" value="HELICc"/>
    <property type="match status" value="1"/>
</dbReference>
<dbReference type="PANTHER" id="PTHR47959">
    <property type="entry name" value="ATP-DEPENDENT RNA HELICASE RHLE-RELATED"/>
    <property type="match status" value="1"/>
</dbReference>
<dbReference type="InterPro" id="IPR001650">
    <property type="entry name" value="Helicase_C-like"/>
</dbReference>
<evidence type="ECO:0000259" key="8">
    <source>
        <dbReference type="PROSITE" id="PS51192"/>
    </source>
</evidence>
<dbReference type="Pfam" id="PF00270">
    <property type="entry name" value="DEAD"/>
    <property type="match status" value="1"/>
</dbReference>
<dbReference type="EMBL" id="JRYR02000001">
    <property type="protein sequence ID" value="OHX66287.1"/>
    <property type="molecule type" value="Genomic_DNA"/>
</dbReference>
<evidence type="ECO:0000256" key="3">
    <source>
        <dbReference type="ARBA" id="ARBA00022806"/>
    </source>
</evidence>
<dbReference type="GO" id="GO:0016787">
    <property type="term" value="F:hydrolase activity"/>
    <property type="evidence" value="ECO:0007669"/>
    <property type="project" value="UniProtKB-KW"/>
</dbReference>